<protein>
    <submittedName>
        <fullName evidence="3">Uncharacterized protein</fullName>
    </submittedName>
</protein>
<organism evidence="3 4">
    <name type="scientific">Mya arenaria</name>
    <name type="common">Soft-shell clam</name>
    <dbReference type="NCBI Taxonomy" id="6604"/>
    <lineage>
        <taxon>Eukaryota</taxon>
        <taxon>Metazoa</taxon>
        <taxon>Spiralia</taxon>
        <taxon>Lophotrochozoa</taxon>
        <taxon>Mollusca</taxon>
        <taxon>Bivalvia</taxon>
        <taxon>Autobranchia</taxon>
        <taxon>Heteroconchia</taxon>
        <taxon>Euheterodonta</taxon>
        <taxon>Imparidentia</taxon>
        <taxon>Neoheterodontei</taxon>
        <taxon>Myida</taxon>
        <taxon>Myoidea</taxon>
        <taxon>Myidae</taxon>
        <taxon>Mya</taxon>
    </lineage>
</organism>
<proteinExistence type="predicted"/>
<dbReference type="EMBL" id="CP111022">
    <property type="protein sequence ID" value="WAR19200.1"/>
    <property type="molecule type" value="Genomic_DNA"/>
</dbReference>
<feature type="region of interest" description="Disordered" evidence="1">
    <location>
        <begin position="292"/>
        <end position="323"/>
    </location>
</feature>
<sequence>MEIEYCPSGSSGMNICNLLAMVPCPPPDIGDSFYTHLESRNQTSKVVEYIADYCEVPEQTSTTHYTTPTTTSTIESSTAFTNHQTANEHSTHHTQTTFTSGTTYLTKLSSTESTTGTKISSTESTTGTVPFYGDNVSTSGIQGIAIGLVLFIFVGIALALLAVYYRRQLTVFFKRNRKNKGSELKSLKQRIKDVFTASLTTRIASYSVNRTRDPVRFHNKLFDHGDCVEDTHSTLYYENTVTMSGTTDGEYLAVENFCIPSKEEINNFNPVENCGIFWREKEFITLSTKINSDQSGDARSNSYDEPDSDEEYDKQLQRYSELM</sequence>
<dbReference type="Proteomes" id="UP001164746">
    <property type="component" value="Chromosome 11"/>
</dbReference>
<keyword evidence="2" id="KW-1133">Transmembrane helix</keyword>
<evidence type="ECO:0000256" key="1">
    <source>
        <dbReference type="SAM" id="MobiDB-lite"/>
    </source>
</evidence>
<accession>A0ABY7FAS3</accession>
<evidence type="ECO:0000256" key="2">
    <source>
        <dbReference type="SAM" id="Phobius"/>
    </source>
</evidence>
<reference evidence="3" key="1">
    <citation type="submission" date="2022-11" db="EMBL/GenBank/DDBJ databases">
        <title>Centuries of genome instability and evolution in soft-shell clam transmissible cancer (bioRxiv).</title>
        <authorList>
            <person name="Hart S.F.M."/>
            <person name="Yonemitsu M.A."/>
            <person name="Giersch R.M."/>
            <person name="Beal B.F."/>
            <person name="Arriagada G."/>
            <person name="Davis B.W."/>
            <person name="Ostrander E.A."/>
            <person name="Goff S.P."/>
            <person name="Metzger M.J."/>
        </authorList>
    </citation>
    <scope>NUCLEOTIDE SEQUENCE</scope>
    <source>
        <strain evidence="3">MELC-2E11</strain>
        <tissue evidence="3">Siphon/mantle</tissue>
    </source>
</reference>
<gene>
    <name evidence="3" type="ORF">MAR_001038</name>
</gene>
<keyword evidence="2" id="KW-0812">Transmembrane</keyword>
<name>A0ABY7FAS3_MYAAR</name>
<keyword evidence="2" id="KW-0472">Membrane</keyword>
<evidence type="ECO:0000313" key="3">
    <source>
        <dbReference type="EMBL" id="WAR19200.1"/>
    </source>
</evidence>
<feature type="transmembrane region" description="Helical" evidence="2">
    <location>
        <begin position="144"/>
        <end position="165"/>
    </location>
</feature>
<evidence type="ECO:0000313" key="4">
    <source>
        <dbReference type="Proteomes" id="UP001164746"/>
    </source>
</evidence>
<keyword evidence="4" id="KW-1185">Reference proteome</keyword>
<feature type="compositionally biased region" description="Polar residues" evidence="1">
    <location>
        <begin position="292"/>
        <end position="301"/>
    </location>
</feature>